<name>A0A5M3X6K1_9ACTN</name>
<dbReference type="AlphaFoldDB" id="A0A5M3X6K1"/>
<dbReference type="SUPFAM" id="SSF52200">
    <property type="entry name" value="Toll/Interleukin receptor TIR domain"/>
    <property type="match status" value="1"/>
</dbReference>
<dbReference type="Gene3D" id="1.25.40.10">
    <property type="entry name" value="Tetratricopeptide repeat domain"/>
    <property type="match status" value="2"/>
</dbReference>
<organism evidence="2 3">
    <name type="scientific">Acrocarpospora macrocephala</name>
    <dbReference type="NCBI Taxonomy" id="150177"/>
    <lineage>
        <taxon>Bacteria</taxon>
        <taxon>Bacillati</taxon>
        <taxon>Actinomycetota</taxon>
        <taxon>Actinomycetes</taxon>
        <taxon>Streptosporangiales</taxon>
        <taxon>Streptosporangiaceae</taxon>
        <taxon>Acrocarpospora</taxon>
    </lineage>
</organism>
<evidence type="ECO:0000313" key="3">
    <source>
        <dbReference type="Proteomes" id="UP000331127"/>
    </source>
</evidence>
<proteinExistence type="predicted"/>
<protein>
    <recommendedName>
        <fullName evidence="1">TIR domain-containing protein</fullName>
    </recommendedName>
</protein>
<accession>A0A5M3X6K1</accession>
<evidence type="ECO:0000313" key="2">
    <source>
        <dbReference type="EMBL" id="GES15311.1"/>
    </source>
</evidence>
<keyword evidence="3" id="KW-1185">Reference proteome</keyword>
<dbReference type="PANTHER" id="PTHR46082:SF6">
    <property type="entry name" value="AAA+ ATPASE DOMAIN-CONTAINING PROTEIN-RELATED"/>
    <property type="match status" value="1"/>
</dbReference>
<reference evidence="2 3" key="1">
    <citation type="submission" date="2019-10" db="EMBL/GenBank/DDBJ databases">
        <title>Whole genome shotgun sequence of Acrocarpospora macrocephala NBRC 16266.</title>
        <authorList>
            <person name="Ichikawa N."/>
            <person name="Kimura A."/>
            <person name="Kitahashi Y."/>
            <person name="Komaki H."/>
            <person name="Oguchi A."/>
        </authorList>
    </citation>
    <scope>NUCLEOTIDE SEQUENCE [LARGE SCALE GENOMIC DNA]</scope>
    <source>
        <strain evidence="2 3">NBRC 16266</strain>
    </source>
</reference>
<dbReference type="EMBL" id="BLAE01000073">
    <property type="protein sequence ID" value="GES15311.1"/>
    <property type="molecule type" value="Genomic_DNA"/>
</dbReference>
<dbReference type="Proteomes" id="UP000331127">
    <property type="component" value="Unassembled WGS sequence"/>
</dbReference>
<dbReference type="GO" id="GO:0007165">
    <property type="term" value="P:signal transduction"/>
    <property type="evidence" value="ECO:0007669"/>
    <property type="project" value="InterPro"/>
</dbReference>
<dbReference type="Pfam" id="PF13424">
    <property type="entry name" value="TPR_12"/>
    <property type="match status" value="1"/>
</dbReference>
<dbReference type="SUPFAM" id="SSF48452">
    <property type="entry name" value="TPR-like"/>
    <property type="match status" value="2"/>
</dbReference>
<dbReference type="Gene3D" id="3.40.50.10140">
    <property type="entry name" value="Toll/interleukin-1 receptor homology (TIR) domain"/>
    <property type="match status" value="1"/>
</dbReference>
<feature type="domain" description="TIR" evidence="1">
    <location>
        <begin position="2"/>
        <end position="95"/>
    </location>
</feature>
<comment type="caution">
    <text evidence="2">The sequence shown here is derived from an EMBL/GenBank/DDBJ whole genome shotgun (WGS) entry which is preliminary data.</text>
</comment>
<dbReference type="PANTHER" id="PTHR46082">
    <property type="entry name" value="ATP/GTP-BINDING PROTEIN-RELATED"/>
    <property type="match status" value="1"/>
</dbReference>
<dbReference type="RefSeq" id="WP_170322969.1">
    <property type="nucleotide sequence ID" value="NZ_BAAAHL010000004.1"/>
</dbReference>
<dbReference type="InterPro" id="IPR027417">
    <property type="entry name" value="P-loop_NTPase"/>
</dbReference>
<dbReference type="InterPro" id="IPR035897">
    <property type="entry name" value="Toll_tir_struct_dom_sf"/>
</dbReference>
<dbReference type="SUPFAM" id="SSF52540">
    <property type="entry name" value="P-loop containing nucleoside triphosphate hydrolases"/>
    <property type="match status" value="1"/>
</dbReference>
<dbReference type="InterPro" id="IPR053137">
    <property type="entry name" value="NLR-like"/>
</dbReference>
<dbReference type="Pfam" id="PF13676">
    <property type="entry name" value="TIR_2"/>
    <property type="match status" value="1"/>
</dbReference>
<sequence>MSLAGCDREPVRKLCRELEKDLSVFIDEDGLGYFASISAGLEQALRSSKTLVAYYSAAYAVRPACQWELTSAFLAGQREGNPAGRIIVINPEEETDHILPVEVADARFALAPTTAEEVRRLADRIRSWVAAISGHIGDVPFHDRPRWYGRPPGQAGFHGRYREQWLLHSALHGSDLAITEPTCGPVAAVAGAAGMGKTSLVAAYAWQYGAAFRGGVHWLRLTGATERDALARYAVELRAIADMLGLDYAGADQSRLSHILAEYLAARPEPSLWVIDDVPPDLAPEVADQLLIPAEQRIRTVLISRSLAYGLTTRENPYGRAVTSIEVGPLTSADGRLLLSGYRPATDSGEVEALDRIVGRLGGNAYAAALAGLELRDQQGLISYQDYADRLMTDHTVPEPVTAMFHDAVLALDDTQRLIIEVALTVAPAPLPARLIDSAARSLRPEATVATALEGLRRRLLATRTGSSWQIHPLVLDAARRYLQPLQSQAELAMARALTTLAAETDRSELLPHADVLAGRAELPAELTEALLRLLADHYESCGEAVSSARYRDRLIEGRPDDPDLALAAARAHYEAGAYDMAIARATRVRGRQALLIHAASLDALGRFAEAEPYWADLLSAPPELATGLAHLRGLRLRGRLRDAEREARNLLARHAVEADGLQQARLELARVRLALGDSPGARALAESVIGHYRDLDLPHHSRCSEAQEVLAEALLTPHLTDLRPDHSGWERAERSLRRLGDEYRRSHGEYHLVTLGAAVGLGYALVSRGEPERGRAELTRTIALLRRHAGNRHPLLLRAMFLLGQTFEQTGDWESARGLFAQALDGQLAVLGPGHPHTAETRQEYGVALKLTGDTRAAAQMFAASRRAAADAVGRFTDLYMRAGISTALVHLPTWMWRKLGE</sequence>
<dbReference type="Gene3D" id="3.40.50.300">
    <property type="entry name" value="P-loop containing nucleotide triphosphate hydrolases"/>
    <property type="match status" value="1"/>
</dbReference>
<gene>
    <name evidence="2" type="ORF">Amac_089080</name>
</gene>
<dbReference type="InterPro" id="IPR000157">
    <property type="entry name" value="TIR_dom"/>
</dbReference>
<dbReference type="InterPro" id="IPR011990">
    <property type="entry name" value="TPR-like_helical_dom_sf"/>
</dbReference>
<evidence type="ECO:0000259" key="1">
    <source>
        <dbReference type="Pfam" id="PF13676"/>
    </source>
</evidence>